<dbReference type="RefSeq" id="XP_005652298.1">
    <property type="nucleotide sequence ID" value="XM_005652241.1"/>
</dbReference>
<evidence type="ECO:0000313" key="3">
    <source>
        <dbReference type="Proteomes" id="UP000007264"/>
    </source>
</evidence>
<dbReference type="Proteomes" id="UP000007264">
    <property type="component" value="Unassembled WGS sequence"/>
</dbReference>
<feature type="domain" description="SGNH hydrolase-type esterase" evidence="1">
    <location>
        <begin position="82"/>
        <end position="280"/>
    </location>
</feature>
<reference evidence="2 3" key="1">
    <citation type="journal article" date="2012" name="Genome Biol.">
        <title>The genome of the polar eukaryotic microalga coccomyxa subellipsoidea reveals traits of cold adaptation.</title>
        <authorList>
            <person name="Blanc G."/>
            <person name="Agarkova I."/>
            <person name="Grimwood J."/>
            <person name="Kuo A."/>
            <person name="Brueggeman A."/>
            <person name="Dunigan D."/>
            <person name="Gurnon J."/>
            <person name="Ladunga I."/>
            <person name="Lindquist E."/>
            <person name="Lucas S."/>
            <person name="Pangilinan J."/>
            <person name="Proschold T."/>
            <person name="Salamov A."/>
            <person name="Schmutz J."/>
            <person name="Weeks D."/>
            <person name="Yamada T."/>
            <person name="Claverie J.M."/>
            <person name="Grigoriev I."/>
            <person name="Van Etten J."/>
            <person name="Lomsadze A."/>
            <person name="Borodovsky M."/>
        </authorList>
    </citation>
    <scope>NUCLEOTIDE SEQUENCE [LARGE SCALE GENOMIC DNA]</scope>
    <source>
        <strain evidence="2 3">C-169</strain>
    </source>
</reference>
<dbReference type="SUPFAM" id="SSF52266">
    <property type="entry name" value="SGNH hydrolase"/>
    <property type="match status" value="1"/>
</dbReference>
<protein>
    <submittedName>
        <fullName evidence="2">SGNH hydrolase</fullName>
    </submittedName>
</protein>
<dbReference type="Pfam" id="PF13472">
    <property type="entry name" value="Lipase_GDSL_2"/>
    <property type="match status" value="1"/>
</dbReference>
<dbReference type="Gene3D" id="3.40.50.1110">
    <property type="entry name" value="SGNH hydrolase"/>
    <property type="match status" value="1"/>
</dbReference>
<dbReference type="STRING" id="574566.I0ZAT5"/>
<dbReference type="KEGG" id="csl:COCSUDRAFT_64366"/>
<dbReference type="PANTHER" id="PTHR30383:SF32">
    <property type="entry name" value="SGNH-HYDROLASE"/>
    <property type="match status" value="1"/>
</dbReference>
<dbReference type="InterPro" id="IPR013830">
    <property type="entry name" value="SGNH_hydro"/>
</dbReference>
<sequence length="333" mass="35996">MPLHASTRGVLTSLAALAAVWMVYNNPLLARMLPWLTGQCSPEVGPTSRWNDWWGIGWLRFHNQLVDEVVQADKGEGFDLIFYGDSITEDWRGTSGGVPWPIGSGSDEVFQKHFAAKYRAGVLAIAGDQVGHLWWRILNGELPAVHQPRVYTILIGTNDLNAADCNQNETELLATVPGIAARVGEIVGILRTAAPNAHVLLQAVLPRGAAWIGLAQWEWPNRFAKPIWALNAKFQEMAAADPWVHYVDCGPPFVLQTKTGVALHADLLPDGLHPNAAGMDVMASCLEAAIEPLMHEDGSIGAQVVHDIMTSDLVSSLKGAAANSSILELELGA</sequence>
<dbReference type="InterPro" id="IPR051532">
    <property type="entry name" value="Ester_Hydrolysis_Enzymes"/>
</dbReference>
<dbReference type="eggNOG" id="ENOG502SCRA">
    <property type="taxonomic scope" value="Eukaryota"/>
</dbReference>
<dbReference type="OrthoDB" id="505607at2759"/>
<keyword evidence="3" id="KW-1185">Reference proteome</keyword>
<evidence type="ECO:0000313" key="2">
    <source>
        <dbReference type="EMBL" id="EIE27754.1"/>
    </source>
</evidence>
<keyword evidence="2" id="KW-0378">Hydrolase</keyword>
<dbReference type="GO" id="GO:0004622">
    <property type="term" value="F:phosphatidylcholine lysophospholipase activity"/>
    <property type="evidence" value="ECO:0007669"/>
    <property type="project" value="TreeGrafter"/>
</dbReference>
<organism evidence="2 3">
    <name type="scientific">Coccomyxa subellipsoidea (strain C-169)</name>
    <name type="common">Green microalga</name>
    <dbReference type="NCBI Taxonomy" id="574566"/>
    <lineage>
        <taxon>Eukaryota</taxon>
        <taxon>Viridiplantae</taxon>
        <taxon>Chlorophyta</taxon>
        <taxon>core chlorophytes</taxon>
        <taxon>Trebouxiophyceae</taxon>
        <taxon>Trebouxiophyceae incertae sedis</taxon>
        <taxon>Coccomyxaceae</taxon>
        <taxon>Coccomyxa</taxon>
        <taxon>Coccomyxa subellipsoidea</taxon>
    </lineage>
</organism>
<accession>I0ZAT5</accession>
<dbReference type="EMBL" id="AGSI01000001">
    <property type="protein sequence ID" value="EIE27754.1"/>
    <property type="molecule type" value="Genomic_DNA"/>
</dbReference>
<gene>
    <name evidence="2" type="ORF">COCSUDRAFT_64366</name>
</gene>
<dbReference type="PANTHER" id="PTHR30383">
    <property type="entry name" value="THIOESTERASE 1/PROTEASE 1/LYSOPHOSPHOLIPASE L1"/>
    <property type="match status" value="1"/>
</dbReference>
<evidence type="ECO:0000259" key="1">
    <source>
        <dbReference type="Pfam" id="PF13472"/>
    </source>
</evidence>
<dbReference type="AlphaFoldDB" id="I0ZAT5"/>
<dbReference type="InterPro" id="IPR036514">
    <property type="entry name" value="SGNH_hydro_sf"/>
</dbReference>
<name>I0ZAT5_COCSC</name>
<dbReference type="GeneID" id="17045769"/>
<proteinExistence type="predicted"/>
<comment type="caution">
    <text evidence="2">The sequence shown here is derived from an EMBL/GenBank/DDBJ whole genome shotgun (WGS) entry which is preliminary data.</text>
</comment>